<reference evidence="3 4" key="1">
    <citation type="journal article" date="2014" name="Genome Biol. Evol.">
        <title>The secreted proteins of Achlya hypogyna and Thraustotheca clavata identify the ancestral oomycete secretome and reveal gene acquisitions by horizontal gene transfer.</title>
        <authorList>
            <person name="Misner I."/>
            <person name="Blouin N."/>
            <person name="Leonard G."/>
            <person name="Richards T.A."/>
            <person name="Lane C.E."/>
        </authorList>
    </citation>
    <scope>NUCLEOTIDE SEQUENCE [LARGE SCALE GENOMIC DNA]</scope>
    <source>
        <strain evidence="3 4">ATCC 34112</strain>
    </source>
</reference>
<dbReference type="SUPFAM" id="SSF54928">
    <property type="entry name" value="RNA-binding domain, RBD"/>
    <property type="match status" value="1"/>
</dbReference>
<comment type="caution">
    <text evidence="3">The sequence shown here is derived from an EMBL/GenBank/DDBJ whole genome shotgun (WGS) entry which is preliminary data.</text>
</comment>
<evidence type="ECO:0000313" key="4">
    <source>
        <dbReference type="Proteomes" id="UP000243217"/>
    </source>
</evidence>
<keyword evidence="2" id="KW-0175">Coiled coil</keyword>
<evidence type="ECO:0000313" key="3">
    <source>
        <dbReference type="EMBL" id="OQR87942.1"/>
    </source>
</evidence>
<dbReference type="PANTHER" id="PTHR45880:SF1">
    <property type="entry name" value="RNA-BINDING MOTIF PROTEIN, X-LINKED 2"/>
    <property type="match status" value="1"/>
</dbReference>
<protein>
    <submittedName>
        <fullName evidence="3">U2 snRNP component IST3</fullName>
    </submittedName>
</protein>
<dbReference type="Gene3D" id="3.30.70.330">
    <property type="match status" value="1"/>
</dbReference>
<dbReference type="GO" id="GO:0000398">
    <property type="term" value="P:mRNA splicing, via spliceosome"/>
    <property type="evidence" value="ECO:0007669"/>
    <property type="project" value="TreeGrafter"/>
</dbReference>
<evidence type="ECO:0000256" key="1">
    <source>
        <dbReference type="ARBA" id="ARBA00022884"/>
    </source>
</evidence>
<dbReference type="GO" id="GO:0005686">
    <property type="term" value="C:U2 snRNP"/>
    <property type="evidence" value="ECO:0007669"/>
    <property type="project" value="TreeGrafter"/>
</dbReference>
<dbReference type="EMBL" id="JNBS01003360">
    <property type="protein sequence ID" value="OQR87942.1"/>
    <property type="molecule type" value="Genomic_DNA"/>
</dbReference>
<dbReference type="GO" id="GO:0003723">
    <property type="term" value="F:RNA binding"/>
    <property type="evidence" value="ECO:0007669"/>
    <property type="project" value="UniProtKB-KW"/>
</dbReference>
<name>A0A1V9YQA5_9STRA</name>
<feature type="non-terminal residue" evidence="3">
    <location>
        <position position="186"/>
    </location>
</feature>
<dbReference type="InterPro" id="IPR035979">
    <property type="entry name" value="RBD_domain_sf"/>
</dbReference>
<dbReference type="AlphaFoldDB" id="A0A1V9YQA5"/>
<organism evidence="3 4">
    <name type="scientific">Thraustotheca clavata</name>
    <dbReference type="NCBI Taxonomy" id="74557"/>
    <lineage>
        <taxon>Eukaryota</taxon>
        <taxon>Sar</taxon>
        <taxon>Stramenopiles</taxon>
        <taxon>Oomycota</taxon>
        <taxon>Saprolegniomycetes</taxon>
        <taxon>Saprolegniales</taxon>
        <taxon>Achlyaceae</taxon>
        <taxon>Thraustotheca</taxon>
    </lineage>
</organism>
<dbReference type="PANTHER" id="PTHR45880">
    <property type="entry name" value="RNA-BINDING MOTIF PROTEIN, X-LINKED 2"/>
    <property type="match status" value="1"/>
</dbReference>
<proteinExistence type="predicted"/>
<dbReference type="STRING" id="74557.A0A1V9YQA5"/>
<keyword evidence="4" id="KW-1185">Reference proteome</keyword>
<dbReference type="InterPro" id="IPR012677">
    <property type="entry name" value="Nucleotide-bd_a/b_plait_sf"/>
</dbReference>
<feature type="coiled-coil region" evidence="2">
    <location>
        <begin position="45"/>
        <end position="141"/>
    </location>
</feature>
<keyword evidence="1" id="KW-0694">RNA-binding</keyword>
<dbReference type="Proteomes" id="UP000243217">
    <property type="component" value="Unassembled WGS sequence"/>
</dbReference>
<dbReference type="InterPro" id="IPR051847">
    <property type="entry name" value="RNA_proc/Spliceosome_comp"/>
</dbReference>
<dbReference type="GO" id="GO:0071013">
    <property type="term" value="C:catalytic step 2 spliceosome"/>
    <property type="evidence" value="ECO:0007669"/>
    <property type="project" value="TreeGrafter"/>
</dbReference>
<sequence>MGFAFIKYEDHRSTVLAVDNFNGSTLLERTLRVDHVHKYKLPKEIRDKEDAQDFEEEEEEKLRKDLENKYDIHQGVDVFKVKMSKEEMKKLKKLKKKAKKKAKEQVDVQAKQQAYFEEIKRKREQRAHEELAEKKRRMQLEGIENEEEFIMPSETGWRGRFEPATAASLYPTMKPKDPNAATAESA</sequence>
<gene>
    <name evidence="3" type="ORF">THRCLA_10421</name>
</gene>
<dbReference type="GO" id="GO:0071011">
    <property type="term" value="C:precatalytic spliceosome"/>
    <property type="evidence" value="ECO:0007669"/>
    <property type="project" value="TreeGrafter"/>
</dbReference>
<accession>A0A1V9YQA5</accession>
<evidence type="ECO:0000256" key="2">
    <source>
        <dbReference type="SAM" id="Coils"/>
    </source>
</evidence>
<dbReference type="OrthoDB" id="2573941at2759"/>